<dbReference type="InterPro" id="IPR058192">
    <property type="entry name" value="WHD_ROQ1-like"/>
</dbReference>
<dbReference type="SMART" id="SM00255">
    <property type="entry name" value="TIR"/>
    <property type="match status" value="1"/>
</dbReference>
<evidence type="ECO:0000256" key="2">
    <source>
        <dbReference type="ARBA" id="ARBA00022614"/>
    </source>
</evidence>
<evidence type="ECO:0000259" key="8">
    <source>
        <dbReference type="PROSITE" id="PS50104"/>
    </source>
</evidence>
<dbReference type="InterPro" id="IPR000157">
    <property type="entry name" value="TIR_dom"/>
</dbReference>
<dbReference type="SUPFAM" id="SSF46785">
    <property type="entry name" value="Winged helix' DNA-binding domain"/>
    <property type="match status" value="1"/>
</dbReference>
<evidence type="ECO:0000256" key="7">
    <source>
        <dbReference type="ARBA" id="ARBA00047304"/>
    </source>
</evidence>
<dbReference type="InterPro" id="IPR032675">
    <property type="entry name" value="LRR_dom_sf"/>
</dbReference>
<dbReference type="SUPFAM" id="SSF52200">
    <property type="entry name" value="Toll/Interleukin receptor TIR domain"/>
    <property type="match status" value="1"/>
</dbReference>
<dbReference type="Gene3D" id="3.80.10.10">
    <property type="entry name" value="Ribonuclease Inhibitor"/>
    <property type="match status" value="1"/>
</dbReference>
<keyword evidence="3" id="KW-0677">Repeat</keyword>
<reference evidence="10" key="2">
    <citation type="submission" date="2025-08" db="UniProtKB">
        <authorList>
            <consortium name="RefSeq"/>
        </authorList>
    </citation>
    <scope>IDENTIFICATION</scope>
    <source>
        <tissue evidence="10">Leaf</tissue>
    </source>
</reference>
<keyword evidence="6" id="KW-0520">NAD</keyword>
<protein>
    <recommendedName>
        <fullName evidence="1">ADP-ribosyl cyclase/cyclic ADP-ribose hydrolase</fullName>
        <ecNumber evidence="1">3.2.2.6</ecNumber>
    </recommendedName>
</protein>
<evidence type="ECO:0000313" key="9">
    <source>
        <dbReference type="Proteomes" id="UP000694864"/>
    </source>
</evidence>
<dbReference type="InterPro" id="IPR042197">
    <property type="entry name" value="Apaf_helical"/>
</dbReference>
<dbReference type="RefSeq" id="XP_010482143.1">
    <property type="nucleotide sequence ID" value="XM_010483841.2"/>
</dbReference>
<dbReference type="Pfam" id="PF01582">
    <property type="entry name" value="TIR"/>
    <property type="match status" value="1"/>
</dbReference>
<accession>A0ABM0X867</accession>
<evidence type="ECO:0000313" key="10">
    <source>
        <dbReference type="RefSeq" id="XP_010482143.1"/>
    </source>
</evidence>
<keyword evidence="4" id="KW-0378">Hydrolase</keyword>
<dbReference type="Pfam" id="PF00931">
    <property type="entry name" value="NB-ARC"/>
    <property type="match status" value="1"/>
</dbReference>
<name>A0ABM0X867_CAMSA</name>
<dbReference type="InterPro" id="IPR036390">
    <property type="entry name" value="WH_DNA-bd_sf"/>
</dbReference>
<dbReference type="InterPro" id="IPR035897">
    <property type="entry name" value="Toll_tir_struct_dom_sf"/>
</dbReference>
<sequence>MASSSPSSSPQNWRYRVFTSFHGPDVRKLFLSHLSKQFSYNGISMFNDQEIERSQTIAPSLTKAIRESRISIVVLSKNYASSAWCLDELLEILKCKEDIGQIVMTVFYGVDPSHVRNQTGEFGSMFNQTCARRTEEERRRWSQALKVVGNIAGEHLLKWENEAKMIEKIARDVSDKLVATTPSNDFDGMVGLEPHLLEMKSLLDLDNDGVKIVGIYGPAGIGKTTIARALQSLISNRFQLTCFVENLRGSYHSGLDDYGLKLRLQEHLLSKILNHNEMRIGHLGVIQDRLCDMKVLIVLDDVDDLKQLEALADETNWFGPGSRVVVTTEDQEILVQHGIDITYHVGFPSREEALNIFSRYTFRQSTPSDGFEKLAKRVTELCSYLPLGLRVMSSSLRGKDEDEWEVILHRLEISLDRDIERVLKIGYDSLDENEQILFLHIAVFFNYNDGELVKDMFVDSNVDVKTGLKILVNRSLISITGNGEIVMHRLLQQVGRKAIQRQKPWERQILIDAHEICHVLENDTGTGVVSGIWFDTSNTKEVFISKRALTRMPNLRFLKVYKRRYDGNDRMHIPVAMEFPHRLRLLHWEAYPSKCLPPTFHPEYLVELDMKYSQVEKLWDGTQPLTSLKKLDLSASYHLKVLPDLSKAINLETLKLGICVSLVEIPSSCSQLHKVQKFWLSTCNQKVIPAHLSLASLEYVFMRGFSKLRNILVISTHIKKVDVSNTELEDVPASVTLWSGLRSSSTKKSGMLKEITHHHTSVTELALKYTDIARIPDSIKALHGLQHLIHQSCRSLESMPKLPGSHTFLRAEDCESLETVFCPLYTPNALLSFDNCFKLGQQPETKKIQQSSLHGSALLLGSEVPAAFHYRAKGSSLTILPDVINLLSAFSRFKICLVVSPNHQTKESSISKLLCRTTGEGDLFLPIHEVYVYAFPGFRTEHLFIFYSDFLEDHIKYPGFCREIVFEFSSIFHDFDVIECGAQIWTKQSTEGSNKSRLNNQVVGYRLHSVTHEIESSDSSEDESDVHVPAPRSRRYVCDSNSVNIKRRKYINCWSLLMLCCDLSSIVRTIRRFVSGR</sequence>
<dbReference type="PROSITE" id="PS50104">
    <property type="entry name" value="TIR"/>
    <property type="match status" value="1"/>
</dbReference>
<dbReference type="PANTHER" id="PTHR11017">
    <property type="entry name" value="LEUCINE-RICH REPEAT-CONTAINING PROTEIN"/>
    <property type="match status" value="1"/>
</dbReference>
<dbReference type="Gene3D" id="3.40.50.10140">
    <property type="entry name" value="Toll/interleukin-1 receptor homology (TIR) domain"/>
    <property type="match status" value="1"/>
</dbReference>
<dbReference type="Pfam" id="PF07725">
    <property type="entry name" value="LRR_3"/>
    <property type="match status" value="1"/>
</dbReference>
<evidence type="ECO:0000256" key="3">
    <source>
        <dbReference type="ARBA" id="ARBA00022737"/>
    </source>
</evidence>
<proteinExistence type="predicted"/>
<keyword evidence="5" id="KW-0611">Plant defense</keyword>
<dbReference type="InterPro" id="IPR044974">
    <property type="entry name" value="Disease_R_plants"/>
</dbReference>
<dbReference type="InterPro" id="IPR045344">
    <property type="entry name" value="C-JID"/>
</dbReference>
<dbReference type="SUPFAM" id="SSF52540">
    <property type="entry name" value="P-loop containing nucleoside triphosphate hydrolases"/>
    <property type="match status" value="1"/>
</dbReference>
<feature type="domain" description="TIR" evidence="8">
    <location>
        <begin position="13"/>
        <end position="177"/>
    </location>
</feature>
<dbReference type="PRINTS" id="PR00364">
    <property type="entry name" value="DISEASERSIST"/>
</dbReference>
<gene>
    <name evidence="10" type="primary">LOC104760856</name>
</gene>
<dbReference type="Proteomes" id="UP000694864">
    <property type="component" value="Chromosome 18"/>
</dbReference>
<dbReference type="GeneID" id="104760856"/>
<dbReference type="Pfam" id="PF23282">
    <property type="entry name" value="WHD_ROQ1"/>
    <property type="match status" value="1"/>
</dbReference>
<keyword evidence="9" id="KW-1185">Reference proteome</keyword>
<reference evidence="9" key="1">
    <citation type="journal article" date="2014" name="Nat. Commun.">
        <title>The emerging biofuel crop Camelina sativa retains a highly undifferentiated hexaploid genome structure.</title>
        <authorList>
            <person name="Kagale S."/>
            <person name="Koh C."/>
            <person name="Nixon J."/>
            <person name="Bollina V."/>
            <person name="Clarke W.E."/>
            <person name="Tuteja R."/>
            <person name="Spillane C."/>
            <person name="Robinson S.J."/>
            <person name="Links M.G."/>
            <person name="Clarke C."/>
            <person name="Higgins E.E."/>
            <person name="Huebert T."/>
            <person name="Sharpe A.G."/>
            <person name="Parkin I.A."/>
        </authorList>
    </citation>
    <scope>NUCLEOTIDE SEQUENCE [LARGE SCALE GENOMIC DNA]</scope>
    <source>
        <strain evidence="9">cv. DH55</strain>
    </source>
</reference>
<dbReference type="InterPro" id="IPR002182">
    <property type="entry name" value="NB-ARC"/>
</dbReference>
<evidence type="ECO:0000256" key="4">
    <source>
        <dbReference type="ARBA" id="ARBA00022801"/>
    </source>
</evidence>
<evidence type="ECO:0000256" key="6">
    <source>
        <dbReference type="ARBA" id="ARBA00023027"/>
    </source>
</evidence>
<keyword evidence="2" id="KW-0433">Leucine-rich repeat</keyword>
<dbReference type="Gene3D" id="3.40.50.300">
    <property type="entry name" value="P-loop containing nucleotide triphosphate hydrolases"/>
    <property type="match status" value="1"/>
</dbReference>
<organism evidence="9 10">
    <name type="scientific">Camelina sativa</name>
    <name type="common">False flax</name>
    <name type="synonym">Myagrum sativum</name>
    <dbReference type="NCBI Taxonomy" id="90675"/>
    <lineage>
        <taxon>Eukaryota</taxon>
        <taxon>Viridiplantae</taxon>
        <taxon>Streptophyta</taxon>
        <taxon>Embryophyta</taxon>
        <taxon>Tracheophyta</taxon>
        <taxon>Spermatophyta</taxon>
        <taxon>Magnoliopsida</taxon>
        <taxon>eudicotyledons</taxon>
        <taxon>Gunneridae</taxon>
        <taxon>Pentapetalae</taxon>
        <taxon>rosids</taxon>
        <taxon>malvids</taxon>
        <taxon>Brassicales</taxon>
        <taxon>Brassicaceae</taxon>
        <taxon>Camelineae</taxon>
        <taxon>Camelina</taxon>
    </lineage>
</organism>
<dbReference type="PANTHER" id="PTHR11017:SF569">
    <property type="entry name" value="DISEASE RESISTANCE PROTEIN"/>
    <property type="match status" value="1"/>
</dbReference>
<evidence type="ECO:0000256" key="5">
    <source>
        <dbReference type="ARBA" id="ARBA00022821"/>
    </source>
</evidence>
<dbReference type="SUPFAM" id="SSF52058">
    <property type="entry name" value="L domain-like"/>
    <property type="match status" value="1"/>
</dbReference>
<comment type="catalytic activity">
    <reaction evidence="7">
        <text>NAD(+) + H2O = ADP-D-ribose + nicotinamide + H(+)</text>
        <dbReference type="Rhea" id="RHEA:16301"/>
        <dbReference type="ChEBI" id="CHEBI:15377"/>
        <dbReference type="ChEBI" id="CHEBI:15378"/>
        <dbReference type="ChEBI" id="CHEBI:17154"/>
        <dbReference type="ChEBI" id="CHEBI:57540"/>
        <dbReference type="ChEBI" id="CHEBI:57967"/>
        <dbReference type="EC" id="3.2.2.6"/>
    </reaction>
    <physiologicalReaction direction="left-to-right" evidence="7">
        <dbReference type="Rhea" id="RHEA:16302"/>
    </physiologicalReaction>
</comment>
<dbReference type="InterPro" id="IPR027417">
    <property type="entry name" value="P-loop_NTPase"/>
</dbReference>
<dbReference type="InterPro" id="IPR011713">
    <property type="entry name" value="Leu-rich_rpt_3"/>
</dbReference>
<dbReference type="Pfam" id="PF20160">
    <property type="entry name" value="C-JID"/>
    <property type="match status" value="1"/>
</dbReference>
<dbReference type="Gene3D" id="1.10.8.430">
    <property type="entry name" value="Helical domain of apoptotic protease-activating factors"/>
    <property type="match status" value="1"/>
</dbReference>
<dbReference type="EC" id="3.2.2.6" evidence="1"/>
<evidence type="ECO:0000256" key="1">
    <source>
        <dbReference type="ARBA" id="ARBA00011982"/>
    </source>
</evidence>